<dbReference type="InterPro" id="IPR000160">
    <property type="entry name" value="GGDEF_dom"/>
</dbReference>
<gene>
    <name evidence="4" type="ORF">REIFOR_01936</name>
</gene>
<dbReference type="PANTHER" id="PTHR44591:SF3">
    <property type="entry name" value="RESPONSE REGULATORY DOMAIN-CONTAINING PROTEIN"/>
    <property type="match status" value="1"/>
</dbReference>
<accession>A0A2K8KQR0</accession>
<dbReference type="CDD" id="cd17574">
    <property type="entry name" value="REC_OmpR"/>
    <property type="match status" value="1"/>
</dbReference>
<keyword evidence="1 2" id="KW-0597">Phosphoprotein</keyword>
<evidence type="ECO:0000256" key="2">
    <source>
        <dbReference type="PROSITE-ProRule" id="PRU00169"/>
    </source>
</evidence>
<dbReference type="InterPro" id="IPR043128">
    <property type="entry name" value="Rev_trsase/Diguanyl_cyclase"/>
</dbReference>
<feature type="modified residue" description="4-aspartylphosphate" evidence="2">
    <location>
        <position position="65"/>
    </location>
</feature>
<name>A0A2K8KQR0_9GAMM</name>
<dbReference type="SUPFAM" id="SSF52172">
    <property type="entry name" value="CheY-like"/>
    <property type="match status" value="1"/>
</dbReference>
<dbReference type="Pfam" id="PF00990">
    <property type="entry name" value="GGDEF"/>
    <property type="match status" value="1"/>
</dbReference>
<dbReference type="InterPro" id="IPR050595">
    <property type="entry name" value="Bact_response_regulator"/>
</dbReference>
<dbReference type="Gene3D" id="3.30.70.270">
    <property type="match status" value="1"/>
</dbReference>
<evidence type="ECO:0000259" key="3">
    <source>
        <dbReference type="PROSITE" id="PS50110"/>
    </source>
</evidence>
<evidence type="ECO:0000313" key="5">
    <source>
        <dbReference type="Proteomes" id="UP000229757"/>
    </source>
</evidence>
<dbReference type="EMBL" id="CP011797">
    <property type="protein sequence ID" value="ATX77073.1"/>
    <property type="molecule type" value="Genomic_DNA"/>
</dbReference>
<dbReference type="KEGG" id="rfo:REIFOR_01936"/>
<organism evidence="4 5">
    <name type="scientific">Reinekea forsetii</name>
    <dbReference type="NCBI Taxonomy" id="1336806"/>
    <lineage>
        <taxon>Bacteria</taxon>
        <taxon>Pseudomonadati</taxon>
        <taxon>Pseudomonadota</taxon>
        <taxon>Gammaproteobacteria</taxon>
        <taxon>Oceanospirillales</taxon>
        <taxon>Saccharospirillaceae</taxon>
        <taxon>Reinekea</taxon>
    </lineage>
</organism>
<dbReference type="Proteomes" id="UP000229757">
    <property type="component" value="Chromosome"/>
</dbReference>
<dbReference type="SUPFAM" id="SSF55073">
    <property type="entry name" value="Nucleotide cyclase"/>
    <property type="match status" value="1"/>
</dbReference>
<proteinExistence type="predicted"/>
<dbReference type="SMART" id="SM00267">
    <property type="entry name" value="GGDEF"/>
    <property type="match status" value="1"/>
</dbReference>
<feature type="domain" description="Response regulatory" evidence="3">
    <location>
        <begin position="15"/>
        <end position="134"/>
    </location>
</feature>
<keyword evidence="5" id="KW-1185">Reference proteome</keyword>
<dbReference type="PROSITE" id="PS50110">
    <property type="entry name" value="RESPONSE_REGULATORY"/>
    <property type="match status" value="1"/>
</dbReference>
<dbReference type="SMART" id="SM00448">
    <property type="entry name" value="REC"/>
    <property type="match status" value="1"/>
</dbReference>
<protein>
    <submittedName>
        <fullName evidence="4">Response regulator/GGDEF domain protein</fullName>
    </submittedName>
</protein>
<evidence type="ECO:0000256" key="1">
    <source>
        <dbReference type="ARBA" id="ARBA00022553"/>
    </source>
</evidence>
<dbReference type="InterPro" id="IPR011006">
    <property type="entry name" value="CheY-like_superfamily"/>
</dbReference>
<dbReference type="InterPro" id="IPR001789">
    <property type="entry name" value="Sig_transdc_resp-reg_receiver"/>
</dbReference>
<evidence type="ECO:0000313" key="4">
    <source>
        <dbReference type="EMBL" id="ATX77073.1"/>
    </source>
</evidence>
<dbReference type="InterPro" id="IPR029787">
    <property type="entry name" value="Nucleotide_cyclase"/>
</dbReference>
<dbReference type="Gene3D" id="3.40.50.2300">
    <property type="match status" value="1"/>
</dbReference>
<reference evidence="4 5" key="1">
    <citation type="journal article" date="2017" name="Environ. Microbiol.">
        <title>Genomic and physiological analyses of 'Reinekea forsetii' reveal a versatile opportunistic lifestyle during spring algae blooms.</title>
        <authorList>
            <person name="Avci B."/>
            <person name="Hahnke R.L."/>
            <person name="Chafee M."/>
            <person name="Fischer T."/>
            <person name="Gruber-Vodicka H."/>
            <person name="Tegetmeyer H.E."/>
            <person name="Harder J."/>
            <person name="Fuchs B.M."/>
            <person name="Amann R.I."/>
            <person name="Teeling H."/>
        </authorList>
    </citation>
    <scope>NUCLEOTIDE SEQUENCE [LARGE SCALE GENOMIC DNA]</scope>
    <source>
        <strain evidence="4 5">Hel1_31_D35</strain>
    </source>
</reference>
<dbReference type="AlphaFoldDB" id="A0A2K8KQR0"/>
<dbReference type="GO" id="GO:0000160">
    <property type="term" value="P:phosphorelay signal transduction system"/>
    <property type="evidence" value="ECO:0007669"/>
    <property type="project" value="InterPro"/>
</dbReference>
<sequence length="331" mass="37197">MQHRKNRDMPASSSSIMIVDDTKFSSAVVRKLLQLDGFTDIRVADTAIDALAMLKQRNADVLLADWLMPGMDGLELTQLVRELNRRKNVFTYIVLLTAKEENEDLKQAFAQGVDDFVGKTSMKTHLLPRVHAAQRISRFQNSLLQRELALKEQFRALTLLNQVDPATGIGNQVFMEQQLSRYLKQHKGRNGHIGLLLCRFDNLAHMSALHDESFKNQLLKAAGDRLRDTARPMDDIARINDNTLALSLYGNESNFTTHKLVRRVQEALLIRAYSTSMGFASLTGTLHYEVIDANAKATQTASEVISAALEHLEQMADGQSVHLWAPDDKEA</sequence>
<dbReference type="Pfam" id="PF00072">
    <property type="entry name" value="Response_reg"/>
    <property type="match status" value="1"/>
</dbReference>
<dbReference type="PANTHER" id="PTHR44591">
    <property type="entry name" value="STRESS RESPONSE REGULATOR PROTEIN 1"/>
    <property type="match status" value="1"/>
</dbReference>